<comment type="similarity">
    <text evidence="1 9 10">Belongs to the DNA mismatch repair MutS family.</text>
</comment>
<evidence type="ECO:0000256" key="1">
    <source>
        <dbReference type="ARBA" id="ARBA00006271"/>
    </source>
</evidence>
<dbReference type="Gene3D" id="3.40.50.300">
    <property type="entry name" value="P-loop containing nucleotide triphosphate hydrolases"/>
    <property type="match status" value="1"/>
</dbReference>
<dbReference type="SUPFAM" id="SSF48334">
    <property type="entry name" value="DNA repair protein MutS, domain III"/>
    <property type="match status" value="1"/>
</dbReference>
<dbReference type="NCBIfam" id="NF003810">
    <property type="entry name" value="PRK05399.1"/>
    <property type="match status" value="1"/>
</dbReference>
<dbReference type="InterPro" id="IPR027417">
    <property type="entry name" value="P-loop_NTPase"/>
</dbReference>
<feature type="coiled-coil region" evidence="11">
    <location>
        <begin position="842"/>
        <end position="902"/>
    </location>
</feature>
<keyword evidence="3 9" id="KW-0547">Nucleotide-binding</keyword>
<name>A0A0B3W0T1_9FIRM</name>
<dbReference type="PROSITE" id="PS00486">
    <property type="entry name" value="DNA_MISMATCH_REPAIR_2"/>
    <property type="match status" value="1"/>
</dbReference>
<dbReference type="GO" id="GO:0006298">
    <property type="term" value="P:mismatch repair"/>
    <property type="evidence" value="ECO:0007669"/>
    <property type="project" value="UniProtKB-UniRule"/>
</dbReference>
<dbReference type="PANTHER" id="PTHR11361">
    <property type="entry name" value="DNA MISMATCH REPAIR PROTEIN MUTS FAMILY MEMBER"/>
    <property type="match status" value="1"/>
</dbReference>
<feature type="domain" description="DNA mismatch repair proteins mutS family" evidence="12">
    <location>
        <begin position="694"/>
        <end position="710"/>
    </location>
</feature>
<dbReference type="Gene3D" id="3.30.420.110">
    <property type="entry name" value="MutS, connector domain"/>
    <property type="match status" value="1"/>
</dbReference>
<dbReference type="AlphaFoldDB" id="A0A0B3W0T1"/>
<evidence type="ECO:0000256" key="2">
    <source>
        <dbReference type="ARBA" id="ARBA00021982"/>
    </source>
</evidence>
<dbReference type="SUPFAM" id="SSF55271">
    <property type="entry name" value="DNA repair protein MutS, domain I"/>
    <property type="match status" value="1"/>
</dbReference>
<sequence length="963" mass="110335">MEIDRQKLTPMMKQYFECKDKYPDCILFFRLGDFYEMFFEDAIVASKVLEIALTGKSCGLEERAPMCGIPFHAAASYISKLVEAGYKVAIGEQMEDPQTTKGIVKREVIQVVTPGTVLEGNLLENKKNNYLMSLYKVNDNFGLSYVDISTGETNATLIKEDKLIEEIAKVSPSEIILNDLSFKDNLKNIAIMGNIYINENFDENYLNTNILSEYFSEDYLETLRFDDKNLIKTSLCILLNYIYNTQKQITSNINVINIYNPSEYMVLDMFTRINLELTQTIRGSKKKGSLLHVLDKTSTAMGGRLLRKYVEEPLVNKKRIDERLDVIEEIKDDFSLREDLIDILKNVYDIERICGKIAFEKVTPKEMINLKNSIEKLPLLRDRINSCDGTTIKKYIDSMEDLNDIYKLINEAIKEEPSLTIKDGNIIKSSYNEELRELRNISKNGAFMIKDIENREREKTGVKSLKIGFNKVFGYYIEITKVNLANLDLEGRYIRKQTLSNAERFITEELKEIEDKILHAEEKIKALEYEIFVKIRQTIYNNIDRIQNVAKIIGNIDVFTSFATVAHINNYVKPNINIDNKLDIKNGRHPVIENIVGEENFVPNDTYLNTGENIINIITGPNMAGKSTYMRQSAIICLMAHMGSFVPAEYANIPICDRIFTRVGASDDLSQGQSTFMVEMSEVSHILKNATDKSLVILDEIGRGTSTYDGISLAWSIVEYIEKYIKCKTLFATHYHELTELENEFDEVKNYSIAVKDDGENIIFLRKIIDSPADKSYGIYVAKLAKLPDEVINRSSEILKDLEKNHIYNGYAINGIANNEENSLENGQISKKNKCSSAENIALNKENSINNIELELKKLEQSNLKNEYESLKIEQESLNKTYKKLRKDYDKLIEEYEKIKNESSVNNLNKANKEAALTVDQITFDIVEDNNILDEIKNLDILSMTPLDAMNALFNLQKKAKNK</sequence>
<feature type="binding site" evidence="9">
    <location>
        <begin position="620"/>
        <end position="627"/>
    </location>
    <ligand>
        <name>ATP</name>
        <dbReference type="ChEBI" id="CHEBI:30616"/>
    </ligand>
</feature>
<dbReference type="STRING" id="1577792.QX51_16825"/>
<dbReference type="HAMAP" id="MF_00096">
    <property type="entry name" value="MutS"/>
    <property type="match status" value="1"/>
</dbReference>
<keyword evidence="11" id="KW-0175">Coiled coil</keyword>
<dbReference type="Gene3D" id="3.40.1170.10">
    <property type="entry name" value="DNA repair protein MutS, domain I"/>
    <property type="match status" value="1"/>
</dbReference>
<dbReference type="InterPro" id="IPR000432">
    <property type="entry name" value="DNA_mismatch_repair_MutS_C"/>
</dbReference>
<dbReference type="Pfam" id="PF05188">
    <property type="entry name" value="MutS_II"/>
    <property type="match status" value="1"/>
</dbReference>
<dbReference type="SUPFAM" id="SSF53150">
    <property type="entry name" value="DNA repair protein MutS, domain II"/>
    <property type="match status" value="1"/>
</dbReference>
<keyword evidence="6 9" id="KW-0238">DNA-binding</keyword>
<dbReference type="GO" id="GO:0140664">
    <property type="term" value="F:ATP-dependent DNA damage sensor activity"/>
    <property type="evidence" value="ECO:0007669"/>
    <property type="project" value="InterPro"/>
</dbReference>
<evidence type="ECO:0000256" key="9">
    <source>
        <dbReference type="HAMAP-Rule" id="MF_00096"/>
    </source>
</evidence>
<gene>
    <name evidence="9" type="primary">mutS</name>
    <name evidence="13" type="ORF">QX51_16825</name>
</gene>
<evidence type="ECO:0000256" key="7">
    <source>
        <dbReference type="ARBA" id="ARBA00023204"/>
    </source>
</evidence>
<dbReference type="Proteomes" id="UP000031189">
    <property type="component" value="Unassembled WGS sequence"/>
</dbReference>
<protein>
    <recommendedName>
        <fullName evidence="2 9">DNA mismatch repair protein MutS</fullName>
    </recommendedName>
</protein>
<keyword evidence="7 9" id="KW-0234">DNA repair</keyword>
<dbReference type="PANTHER" id="PTHR11361:SF34">
    <property type="entry name" value="DNA MISMATCH REPAIR PROTEIN MSH1, MITOCHONDRIAL"/>
    <property type="match status" value="1"/>
</dbReference>
<dbReference type="InterPro" id="IPR045076">
    <property type="entry name" value="MutS"/>
</dbReference>
<keyword evidence="4 9" id="KW-0227">DNA damage</keyword>
<dbReference type="InterPro" id="IPR007860">
    <property type="entry name" value="DNA_mmatch_repair_MutS_con_dom"/>
</dbReference>
<evidence type="ECO:0000256" key="11">
    <source>
        <dbReference type="SAM" id="Coils"/>
    </source>
</evidence>
<keyword evidence="5 9" id="KW-0067">ATP-binding</keyword>
<evidence type="ECO:0000259" key="12">
    <source>
        <dbReference type="PROSITE" id="PS00486"/>
    </source>
</evidence>
<dbReference type="InterPro" id="IPR007695">
    <property type="entry name" value="DNA_mismatch_repair_MutS-lik_N"/>
</dbReference>
<dbReference type="SMART" id="SM00534">
    <property type="entry name" value="MUTSac"/>
    <property type="match status" value="1"/>
</dbReference>
<dbReference type="NCBIfam" id="TIGR01070">
    <property type="entry name" value="mutS1"/>
    <property type="match status" value="1"/>
</dbReference>
<dbReference type="GO" id="GO:0005829">
    <property type="term" value="C:cytosol"/>
    <property type="evidence" value="ECO:0007669"/>
    <property type="project" value="TreeGrafter"/>
</dbReference>
<dbReference type="InterPro" id="IPR016151">
    <property type="entry name" value="DNA_mismatch_repair_MutS_N"/>
</dbReference>
<dbReference type="FunFam" id="1.10.1420.10:FF:000001">
    <property type="entry name" value="DNA mismatch repair protein MutS"/>
    <property type="match status" value="1"/>
</dbReference>
<dbReference type="InterPro" id="IPR017261">
    <property type="entry name" value="DNA_mismatch_repair_MutS/MSH"/>
</dbReference>
<dbReference type="Pfam" id="PF00488">
    <property type="entry name" value="MutS_V"/>
    <property type="match status" value="1"/>
</dbReference>
<dbReference type="OrthoDB" id="9802448at2"/>
<comment type="caution">
    <text evidence="13">The sequence shown here is derived from an EMBL/GenBank/DDBJ whole genome shotgun (WGS) entry which is preliminary data.</text>
</comment>
<dbReference type="GO" id="GO:0003684">
    <property type="term" value="F:damaged DNA binding"/>
    <property type="evidence" value="ECO:0007669"/>
    <property type="project" value="UniProtKB-UniRule"/>
</dbReference>
<dbReference type="CDD" id="cd03284">
    <property type="entry name" value="ABC_MutS1"/>
    <property type="match status" value="1"/>
</dbReference>
<dbReference type="InterPro" id="IPR036678">
    <property type="entry name" value="MutS_con_dom_sf"/>
</dbReference>
<evidence type="ECO:0000256" key="10">
    <source>
        <dbReference type="RuleBase" id="RU003756"/>
    </source>
</evidence>
<organism evidence="13 14">
    <name type="scientific">Terrisporobacter othiniensis</name>
    <dbReference type="NCBI Taxonomy" id="1577792"/>
    <lineage>
        <taxon>Bacteria</taxon>
        <taxon>Bacillati</taxon>
        <taxon>Bacillota</taxon>
        <taxon>Clostridia</taxon>
        <taxon>Peptostreptococcales</taxon>
        <taxon>Peptostreptococcaceae</taxon>
        <taxon>Terrisporobacter</taxon>
    </lineage>
</organism>
<evidence type="ECO:0000256" key="6">
    <source>
        <dbReference type="ARBA" id="ARBA00023125"/>
    </source>
</evidence>
<keyword evidence="14" id="KW-1185">Reference proteome</keyword>
<dbReference type="InterPro" id="IPR036187">
    <property type="entry name" value="DNA_mismatch_repair_MutS_sf"/>
</dbReference>
<dbReference type="FunFam" id="3.40.1170.10:FF:000001">
    <property type="entry name" value="DNA mismatch repair protein MutS"/>
    <property type="match status" value="1"/>
</dbReference>
<dbReference type="SUPFAM" id="SSF52540">
    <property type="entry name" value="P-loop containing nucleoside triphosphate hydrolases"/>
    <property type="match status" value="1"/>
</dbReference>
<dbReference type="InterPro" id="IPR005748">
    <property type="entry name" value="DNA_mismatch_repair_MutS"/>
</dbReference>
<dbReference type="GO" id="GO:0030983">
    <property type="term" value="F:mismatched DNA binding"/>
    <property type="evidence" value="ECO:0007669"/>
    <property type="project" value="InterPro"/>
</dbReference>
<dbReference type="InterPro" id="IPR007696">
    <property type="entry name" value="DNA_mismatch_repair_MutS_core"/>
</dbReference>
<dbReference type="SMART" id="SM00533">
    <property type="entry name" value="MUTSd"/>
    <property type="match status" value="1"/>
</dbReference>
<dbReference type="PIRSF" id="PIRSF037677">
    <property type="entry name" value="DNA_mis_repair_Msh6"/>
    <property type="match status" value="1"/>
</dbReference>
<dbReference type="Pfam" id="PF05190">
    <property type="entry name" value="MutS_IV"/>
    <property type="match status" value="1"/>
</dbReference>
<dbReference type="Pfam" id="PF05192">
    <property type="entry name" value="MutS_III"/>
    <property type="match status" value="1"/>
</dbReference>
<evidence type="ECO:0000313" key="14">
    <source>
        <dbReference type="Proteomes" id="UP000031189"/>
    </source>
</evidence>
<dbReference type="Pfam" id="PF01624">
    <property type="entry name" value="MutS_I"/>
    <property type="match status" value="1"/>
</dbReference>
<dbReference type="GO" id="GO:0005524">
    <property type="term" value="F:ATP binding"/>
    <property type="evidence" value="ECO:0007669"/>
    <property type="project" value="UniProtKB-UniRule"/>
</dbReference>
<dbReference type="InterPro" id="IPR007861">
    <property type="entry name" value="DNA_mismatch_repair_MutS_clamp"/>
</dbReference>
<dbReference type="RefSeq" id="WP_039681063.1">
    <property type="nucleotide sequence ID" value="NZ_JAWGXO010000016.1"/>
</dbReference>
<comment type="function">
    <text evidence="8 9">This protein is involved in the repair of mismatches in DNA. It is possible that it carries out the mismatch recognition step. This protein has a weak ATPase activity.</text>
</comment>
<evidence type="ECO:0000256" key="8">
    <source>
        <dbReference type="ARBA" id="ARBA00024647"/>
    </source>
</evidence>
<evidence type="ECO:0000256" key="5">
    <source>
        <dbReference type="ARBA" id="ARBA00022840"/>
    </source>
</evidence>
<evidence type="ECO:0000313" key="13">
    <source>
        <dbReference type="EMBL" id="KHS55902.1"/>
    </source>
</evidence>
<evidence type="ECO:0000256" key="3">
    <source>
        <dbReference type="ARBA" id="ARBA00022741"/>
    </source>
</evidence>
<dbReference type="Gene3D" id="1.10.1420.10">
    <property type="match status" value="2"/>
</dbReference>
<proteinExistence type="inferred from homology"/>
<evidence type="ECO:0000256" key="4">
    <source>
        <dbReference type="ARBA" id="ARBA00022763"/>
    </source>
</evidence>
<feature type="coiled-coil region" evidence="11">
    <location>
        <begin position="496"/>
        <end position="530"/>
    </location>
</feature>
<reference evidence="13 14" key="1">
    <citation type="submission" date="2014-12" db="EMBL/GenBank/DDBJ databases">
        <title>Draft genome sequence of Terrisporobacter sp. 08-306576, isolated from the blood culture of a bacteremia patient.</title>
        <authorList>
            <person name="Lund L.C."/>
            <person name="Sydenham T.V."/>
            <person name="Hogh S.V."/>
            <person name="Skov M.N."/>
            <person name="Kemp M."/>
            <person name="Justesen U.S."/>
        </authorList>
    </citation>
    <scope>NUCLEOTIDE SEQUENCE [LARGE SCALE GENOMIC DNA]</scope>
    <source>
        <strain evidence="13 14">08-306576</strain>
    </source>
</reference>
<dbReference type="FunFam" id="3.40.50.300:FF:000870">
    <property type="entry name" value="MutS protein homolog 4"/>
    <property type="match status" value="1"/>
</dbReference>
<dbReference type="EMBL" id="JWHR01000134">
    <property type="protein sequence ID" value="KHS55902.1"/>
    <property type="molecule type" value="Genomic_DNA"/>
</dbReference>
<accession>A0A0B3W0T1</accession>